<dbReference type="EMBL" id="CP039291">
    <property type="protein sequence ID" value="QCB93587.1"/>
    <property type="molecule type" value="Genomic_DNA"/>
</dbReference>
<evidence type="ECO:0000256" key="4">
    <source>
        <dbReference type="ARBA" id="ARBA00022679"/>
    </source>
</evidence>
<dbReference type="PANTHER" id="PTHR14269">
    <property type="entry name" value="CDP-DIACYLGLYCEROL--GLYCEROL-3-PHOSPHATE 3-PHOSPHATIDYLTRANSFERASE-RELATED"/>
    <property type="match status" value="1"/>
</dbReference>
<dbReference type="GO" id="GO:0008444">
    <property type="term" value="F:CDP-diacylglycerol-glycerol-3-phosphate 3-phosphatidyltransferase activity"/>
    <property type="evidence" value="ECO:0007669"/>
    <property type="project" value="InterPro"/>
</dbReference>
<sequence length="202" mass="22043">MTEESTVSTRVLTVPNVISLARLLLVPVFAVLVANGADAWALLVLAVSGASDWLDGVLARRMQQVTRLGQMLDPAADRLFILVTLLGLAWRGTVPVWLVVVLVARDVVLAVMLLVLARAGYPPLRVHLAGKAGTFVLLYAFPLLFLSQWPSTVGQAAGVLGWACALWGVALYWFAGVLYLAQAWTVLRRERRERLRDRATAS</sequence>
<evidence type="ECO:0000256" key="8">
    <source>
        <dbReference type="ARBA" id="ARBA00023136"/>
    </source>
</evidence>
<evidence type="ECO:0000256" key="1">
    <source>
        <dbReference type="ARBA" id="ARBA00004141"/>
    </source>
</evidence>
<dbReference type="GO" id="GO:0016020">
    <property type="term" value="C:membrane"/>
    <property type="evidence" value="ECO:0007669"/>
    <property type="project" value="UniProtKB-SubCell"/>
</dbReference>
<dbReference type="KEGG" id="celz:E5225_08460"/>
<keyword evidence="4 11" id="KW-0808">Transferase</keyword>
<accession>A0A4P7SJB6</accession>
<reference evidence="13 14" key="1">
    <citation type="submission" date="2019-04" db="EMBL/GenBank/DDBJ databases">
        <title>Isolation and identification of Cellulomonas shaoxiangyii sp. Nov. isolated from feces of the Tibetan antelopes (Pantholops hodgsonii) in the Qinghai-Tibet plateau of China.</title>
        <authorList>
            <person name="Tian Z."/>
        </authorList>
    </citation>
    <scope>NUCLEOTIDE SEQUENCE [LARGE SCALE GENOMIC DNA]</scope>
    <source>
        <strain evidence="13 14">Z28</strain>
    </source>
</reference>
<dbReference type="PROSITE" id="PS00379">
    <property type="entry name" value="CDP_ALCOHOL_P_TRANSF"/>
    <property type="match status" value="1"/>
</dbReference>
<evidence type="ECO:0000256" key="3">
    <source>
        <dbReference type="ARBA" id="ARBA00022516"/>
    </source>
</evidence>
<dbReference type="OrthoDB" id="9796672at2"/>
<name>A0A4P7SJB6_9CELL</name>
<dbReference type="GO" id="GO:0046474">
    <property type="term" value="P:glycerophospholipid biosynthetic process"/>
    <property type="evidence" value="ECO:0007669"/>
    <property type="project" value="TreeGrafter"/>
</dbReference>
<proteinExistence type="inferred from homology"/>
<keyword evidence="8 12" id="KW-0472">Membrane</keyword>
<keyword evidence="5 12" id="KW-0812">Transmembrane</keyword>
<comment type="similarity">
    <text evidence="2 11">Belongs to the CDP-alcohol phosphatidyltransferase class-I family.</text>
</comment>
<feature type="transmembrane region" description="Helical" evidence="12">
    <location>
        <begin position="159"/>
        <end position="187"/>
    </location>
</feature>
<dbReference type="PIRSF" id="PIRSF000847">
    <property type="entry name" value="Phos_ph_gly_syn"/>
    <property type="match status" value="1"/>
</dbReference>
<evidence type="ECO:0000256" key="5">
    <source>
        <dbReference type="ARBA" id="ARBA00022692"/>
    </source>
</evidence>
<dbReference type="RefSeq" id="WP_135972763.1">
    <property type="nucleotide sequence ID" value="NZ_CP039291.1"/>
</dbReference>
<keyword evidence="6 12" id="KW-1133">Transmembrane helix</keyword>
<feature type="transmembrane region" description="Helical" evidence="12">
    <location>
        <begin position="128"/>
        <end position="147"/>
    </location>
</feature>
<evidence type="ECO:0000256" key="11">
    <source>
        <dbReference type="RuleBase" id="RU003750"/>
    </source>
</evidence>
<comment type="subcellular location">
    <subcellularLocation>
        <location evidence="1">Membrane</location>
        <topology evidence="1">Multi-pass membrane protein</topology>
    </subcellularLocation>
</comment>
<evidence type="ECO:0000256" key="10">
    <source>
        <dbReference type="ARBA" id="ARBA00023264"/>
    </source>
</evidence>
<keyword evidence="14" id="KW-1185">Reference proteome</keyword>
<gene>
    <name evidence="13" type="ORF">E5225_08460</name>
</gene>
<evidence type="ECO:0000313" key="14">
    <source>
        <dbReference type="Proteomes" id="UP000296469"/>
    </source>
</evidence>
<evidence type="ECO:0000256" key="12">
    <source>
        <dbReference type="SAM" id="Phobius"/>
    </source>
</evidence>
<dbReference type="Pfam" id="PF01066">
    <property type="entry name" value="CDP-OH_P_transf"/>
    <property type="match status" value="1"/>
</dbReference>
<evidence type="ECO:0000256" key="9">
    <source>
        <dbReference type="ARBA" id="ARBA00023209"/>
    </source>
</evidence>
<dbReference type="InterPro" id="IPR043130">
    <property type="entry name" value="CDP-OH_PTrfase_TM_dom"/>
</dbReference>
<dbReference type="Gene3D" id="1.20.120.1760">
    <property type="match status" value="1"/>
</dbReference>
<dbReference type="InterPro" id="IPR004570">
    <property type="entry name" value="Phosphatidylglycerol_P_synth"/>
</dbReference>
<organism evidence="13 14">
    <name type="scientific">Cellulomonas shaoxiangyii</name>
    <dbReference type="NCBI Taxonomy" id="2566013"/>
    <lineage>
        <taxon>Bacteria</taxon>
        <taxon>Bacillati</taxon>
        <taxon>Actinomycetota</taxon>
        <taxon>Actinomycetes</taxon>
        <taxon>Micrococcales</taxon>
        <taxon>Cellulomonadaceae</taxon>
        <taxon>Cellulomonas</taxon>
    </lineage>
</organism>
<dbReference type="InterPro" id="IPR048254">
    <property type="entry name" value="CDP_ALCOHOL_P_TRANSF_CS"/>
</dbReference>
<dbReference type="UniPathway" id="UPA00085"/>
<dbReference type="Proteomes" id="UP000296469">
    <property type="component" value="Chromosome"/>
</dbReference>
<evidence type="ECO:0000256" key="6">
    <source>
        <dbReference type="ARBA" id="ARBA00022989"/>
    </source>
</evidence>
<dbReference type="AlphaFoldDB" id="A0A4P7SJB6"/>
<keyword evidence="10" id="KW-1208">Phospholipid metabolism</keyword>
<dbReference type="InterPro" id="IPR050324">
    <property type="entry name" value="CDP-alcohol_PTase-I"/>
</dbReference>
<evidence type="ECO:0000313" key="13">
    <source>
        <dbReference type="EMBL" id="QCB93587.1"/>
    </source>
</evidence>
<evidence type="ECO:0000256" key="2">
    <source>
        <dbReference type="ARBA" id="ARBA00010441"/>
    </source>
</evidence>
<feature type="transmembrane region" description="Helical" evidence="12">
    <location>
        <begin position="12"/>
        <end position="33"/>
    </location>
</feature>
<dbReference type="PANTHER" id="PTHR14269:SF62">
    <property type="entry name" value="CDP-DIACYLGLYCEROL--GLYCEROL-3-PHOSPHATE 3-PHOSPHATIDYLTRANSFERASE 1, CHLOROPLASTIC"/>
    <property type="match status" value="1"/>
</dbReference>
<evidence type="ECO:0000256" key="7">
    <source>
        <dbReference type="ARBA" id="ARBA00023098"/>
    </source>
</evidence>
<keyword evidence="7" id="KW-0443">Lipid metabolism</keyword>
<dbReference type="InterPro" id="IPR000462">
    <property type="entry name" value="CDP-OH_P_trans"/>
</dbReference>
<keyword evidence="9" id="KW-0594">Phospholipid biosynthesis</keyword>
<keyword evidence="3" id="KW-0444">Lipid biosynthesis</keyword>
<protein>
    <submittedName>
        <fullName evidence="13">CDP-alcohol phosphatidyltransferase family protein</fullName>
    </submittedName>
</protein>
<feature type="transmembrane region" description="Helical" evidence="12">
    <location>
        <begin position="96"/>
        <end position="116"/>
    </location>
</feature>